<keyword evidence="1" id="KW-0812">Transmembrane</keyword>
<keyword evidence="1" id="KW-1133">Transmembrane helix</keyword>
<gene>
    <name evidence="2" type="ORF">Homavirus21_8</name>
</gene>
<proteinExistence type="predicted"/>
<protein>
    <submittedName>
        <fullName evidence="2">Uncharacterized protein</fullName>
    </submittedName>
</protein>
<feature type="transmembrane region" description="Helical" evidence="1">
    <location>
        <begin position="6"/>
        <end position="24"/>
    </location>
</feature>
<dbReference type="EMBL" id="MK072352">
    <property type="protein sequence ID" value="AYV82261.1"/>
    <property type="molecule type" value="Genomic_DNA"/>
</dbReference>
<organism evidence="2">
    <name type="scientific">Homavirus sp</name>
    <dbReference type="NCBI Taxonomy" id="2487769"/>
    <lineage>
        <taxon>Viruses</taxon>
        <taxon>Varidnaviria</taxon>
        <taxon>Bamfordvirae</taxon>
        <taxon>Nucleocytoviricota</taxon>
        <taxon>Megaviricetes</taxon>
        <taxon>Imitervirales</taxon>
        <taxon>Mimiviridae</taxon>
        <taxon>Klosneuvirinae</taxon>
    </lineage>
</organism>
<keyword evidence="1" id="KW-0472">Membrane</keyword>
<reference evidence="2" key="1">
    <citation type="submission" date="2018-10" db="EMBL/GenBank/DDBJ databases">
        <title>Hidden diversity of soil giant viruses.</title>
        <authorList>
            <person name="Schulz F."/>
            <person name="Alteio L."/>
            <person name="Goudeau D."/>
            <person name="Ryan E.M."/>
            <person name="Malmstrom R.R."/>
            <person name="Blanchard J."/>
            <person name="Woyke T."/>
        </authorList>
    </citation>
    <scope>NUCLEOTIDE SEQUENCE</scope>
    <source>
        <strain evidence="2">HOV1</strain>
    </source>
</reference>
<accession>A0A3G5A7R9</accession>
<evidence type="ECO:0000313" key="2">
    <source>
        <dbReference type="EMBL" id="AYV82261.1"/>
    </source>
</evidence>
<evidence type="ECO:0000256" key="1">
    <source>
        <dbReference type="SAM" id="Phobius"/>
    </source>
</evidence>
<name>A0A3G5A7R9_9VIRU</name>
<sequence>MKTYKVVILIFATITILFIIHHLFNQYTQYVQYPQYAQYAQLENFLDPYSCDMFKITLDRQQRWNDIHQQRYYSDYGTIPQHYKE</sequence>